<gene>
    <name evidence="4" type="ORF">SeLEV6574_g00585</name>
</gene>
<sequence>MSHTNHPMDLDAEVAATNMLARQAADRQRVVQDAARAKKEADEAEAASAARIDAIREKFPFSAVIKAIAASLLSARHNRVVDVPSLTDDESKLVCGTEIGLYTQIKQFIEQQAYFMALANTEKHLKAVAMLDTNSFHMNVYVEQEKIVLTDIVNNAAMKLNYLMFIIKGNVADMPAQMGIGHEFLGTLLIAPRHKKATLPISFLLAPPAEASSTVSTGTPVPRTRASTPHAEGMLPTAQNGRTRFEYDAWNGKSHYDEWVEGFEVACRMSGIVGDAMFNTFLSRLPEGTRHQAKYVIDNDGRQTQCKTYRAAKANYRASIFDSTIAGGLNNATKAISCLKMQPDESYQEYIDRSLRIGDSYKQNRFQGYMNESGEFETENQLAAAWTNADLVHHIMSGFSKEVQDELEAEPHTEVETLKKALSTFSRVYKLVESRRRKPNLSRPRSPPRRGRSRSPPRQRRIGAFDTRDTRKSHERAPACRYGANCRRLQTSTCPFAHAKDMMHVDEASSSKQQSNQLKFSNSPVATYPNNTATTKQNPVWCEYCGKDGHTARECFILKQAESRKNARTPRRE</sequence>
<dbReference type="VEuPathDB" id="FungiDB:SeMB42_g03473"/>
<evidence type="ECO:0000259" key="3">
    <source>
        <dbReference type="PROSITE" id="PS50158"/>
    </source>
</evidence>
<dbReference type="EMBL" id="QEAM01000010">
    <property type="protein sequence ID" value="TPX50986.1"/>
    <property type="molecule type" value="Genomic_DNA"/>
</dbReference>
<evidence type="ECO:0000313" key="4">
    <source>
        <dbReference type="EMBL" id="TPX50986.1"/>
    </source>
</evidence>
<dbReference type="GO" id="GO:0008270">
    <property type="term" value="F:zinc ion binding"/>
    <property type="evidence" value="ECO:0007669"/>
    <property type="project" value="UniProtKB-KW"/>
</dbReference>
<name>A0A507DHG5_9FUNG</name>
<feature type="compositionally biased region" description="Basic and acidic residues" evidence="2">
    <location>
        <begin position="466"/>
        <end position="476"/>
    </location>
</feature>
<evidence type="ECO:0000256" key="2">
    <source>
        <dbReference type="SAM" id="MobiDB-lite"/>
    </source>
</evidence>
<proteinExistence type="predicted"/>
<reference evidence="4 5" key="1">
    <citation type="journal article" date="2019" name="Sci. Rep.">
        <title>Comparative genomics of chytrid fungi reveal insights into the obligate biotrophic and pathogenic lifestyle of Synchytrium endobioticum.</title>
        <authorList>
            <person name="van de Vossenberg B.T.L.H."/>
            <person name="Warris S."/>
            <person name="Nguyen H.D.T."/>
            <person name="van Gent-Pelzer M.P.E."/>
            <person name="Joly D.L."/>
            <person name="van de Geest H.C."/>
            <person name="Bonants P.J.M."/>
            <person name="Smith D.S."/>
            <person name="Levesque C.A."/>
            <person name="van der Lee T.A.J."/>
        </authorList>
    </citation>
    <scope>NUCLEOTIDE SEQUENCE [LARGE SCALE GENOMIC DNA]</scope>
    <source>
        <strain evidence="4 5">LEV6574</strain>
    </source>
</reference>
<dbReference type="VEuPathDB" id="FungiDB:SeMB42_g01612"/>
<evidence type="ECO:0000313" key="5">
    <source>
        <dbReference type="Proteomes" id="UP000320475"/>
    </source>
</evidence>
<feature type="compositionally biased region" description="Basic residues" evidence="2">
    <location>
        <begin position="435"/>
        <end position="461"/>
    </location>
</feature>
<accession>A0A507DHG5</accession>
<feature type="region of interest" description="Disordered" evidence="2">
    <location>
        <begin position="214"/>
        <end position="236"/>
    </location>
</feature>
<dbReference type="AlphaFoldDB" id="A0A507DHG5"/>
<dbReference type="Proteomes" id="UP000320475">
    <property type="component" value="Unassembled WGS sequence"/>
</dbReference>
<dbReference type="GO" id="GO:0003676">
    <property type="term" value="F:nucleic acid binding"/>
    <property type="evidence" value="ECO:0007669"/>
    <property type="project" value="InterPro"/>
</dbReference>
<dbReference type="InterPro" id="IPR036875">
    <property type="entry name" value="Znf_CCHC_sf"/>
</dbReference>
<feature type="domain" description="CCHC-type" evidence="3">
    <location>
        <begin position="542"/>
        <end position="555"/>
    </location>
</feature>
<dbReference type="SUPFAM" id="SSF57756">
    <property type="entry name" value="Retrovirus zinc finger-like domains"/>
    <property type="match status" value="1"/>
</dbReference>
<organism evidence="4 5">
    <name type="scientific">Synchytrium endobioticum</name>
    <dbReference type="NCBI Taxonomy" id="286115"/>
    <lineage>
        <taxon>Eukaryota</taxon>
        <taxon>Fungi</taxon>
        <taxon>Fungi incertae sedis</taxon>
        <taxon>Chytridiomycota</taxon>
        <taxon>Chytridiomycota incertae sedis</taxon>
        <taxon>Chytridiomycetes</taxon>
        <taxon>Synchytriales</taxon>
        <taxon>Synchytriaceae</taxon>
        <taxon>Synchytrium</taxon>
    </lineage>
</organism>
<keyword evidence="1" id="KW-0863">Zinc-finger</keyword>
<dbReference type="InterPro" id="IPR001878">
    <property type="entry name" value="Znf_CCHC"/>
</dbReference>
<dbReference type="PROSITE" id="PS50158">
    <property type="entry name" value="ZF_CCHC"/>
    <property type="match status" value="1"/>
</dbReference>
<keyword evidence="1" id="KW-0479">Metal-binding</keyword>
<comment type="caution">
    <text evidence="4">The sequence shown here is derived from an EMBL/GenBank/DDBJ whole genome shotgun (WGS) entry which is preliminary data.</text>
</comment>
<keyword evidence="1" id="KW-0862">Zinc</keyword>
<evidence type="ECO:0000256" key="1">
    <source>
        <dbReference type="PROSITE-ProRule" id="PRU00047"/>
    </source>
</evidence>
<protein>
    <recommendedName>
        <fullName evidence="3">CCHC-type domain-containing protein</fullName>
    </recommendedName>
</protein>
<feature type="region of interest" description="Disordered" evidence="2">
    <location>
        <begin position="433"/>
        <end position="476"/>
    </location>
</feature>